<feature type="region of interest" description="Disordered" evidence="2">
    <location>
        <begin position="143"/>
        <end position="171"/>
    </location>
</feature>
<organism evidence="4 5">
    <name type="scientific">Rhizoctonia solani</name>
    <dbReference type="NCBI Taxonomy" id="456999"/>
    <lineage>
        <taxon>Eukaryota</taxon>
        <taxon>Fungi</taxon>
        <taxon>Dikarya</taxon>
        <taxon>Basidiomycota</taxon>
        <taxon>Agaricomycotina</taxon>
        <taxon>Agaricomycetes</taxon>
        <taxon>Cantharellales</taxon>
        <taxon>Ceratobasidiaceae</taxon>
        <taxon>Rhizoctonia</taxon>
    </lineage>
</organism>
<keyword evidence="1" id="KW-0175">Coiled coil</keyword>
<feature type="compositionally biased region" description="Polar residues" evidence="2">
    <location>
        <begin position="155"/>
        <end position="164"/>
    </location>
</feature>
<gene>
    <name evidence="4" type="ORF">RDB_LOCUS149209</name>
</gene>
<reference evidence="4" key="1">
    <citation type="submission" date="2021-01" db="EMBL/GenBank/DDBJ databases">
        <authorList>
            <person name="Kaushik A."/>
        </authorList>
    </citation>
    <scope>NUCLEOTIDE SEQUENCE</scope>
    <source>
        <strain evidence="4">AG3-T5</strain>
    </source>
</reference>
<dbReference type="AlphaFoldDB" id="A0A8H3BLP6"/>
<evidence type="ECO:0000256" key="1">
    <source>
        <dbReference type="SAM" id="Coils"/>
    </source>
</evidence>
<comment type="caution">
    <text evidence="4">The sequence shown here is derived from an EMBL/GenBank/DDBJ whole genome shotgun (WGS) entry which is preliminary data.</text>
</comment>
<sequence>MIGAFELAGIILAGASLGGQVSSTAGTVFLGHLRKDATHTTLTHVIEEFDQLKSMRKDLSYDQYLSEAERRELDAAIEKLALDLDALRKALRELKGIKYWTVKTYYVQWCDFDQQREHVLGRIVEVDVEIRKRSIREKQKMNRLGGMPPCLEQGGSRSTQTHGSSRACAPGDQNEIQRVILNAVADEGTNAIRSSIESRIRPHTLLEEGNEPMLQGKILADGTMHVSSLNGRVNMIGTASGMKWRVPPKSSSAPPSITVPECVELRDMADRVD</sequence>
<dbReference type="EMBL" id="CAJMWW010000245">
    <property type="protein sequence ID" value="CAE6459953.1"/>
    <property type="molecule type" value="Genomic_DNA"/>
</dbReference>
<feature type="chain" id="PRO_5034477204" description="Prion-inhibition and propagation HeLo domain-containing protein" evidence="3">
    <location>
        <begin position="19"/>
        <end position="273"/>
    </location>
</feature>
<evidence type="ECO:0000313" key="5">
    <source>
        <dbReference type="Proteomes" id="UP000663841"/>
    </source>
</evidence>
<name>A0A8H3BLP6_9AGAM</name>
<evidence type="ECO:0000256" key="2">
    <source>
        <dbReference type="SAM" id="MobiDB-lite"/>
    </source>
</evidence>
<accession>A0A8H3BLP6</accession>
<keyword evidence="3" id="KW-0732">Signal</keyword>
<protein>
    <recommendedName>
        <fullName evidence="6">Prion-inhibition and propagation HeLo domain-containing protein</fullName>
    </recommendedName>
</protein>
<evidence type="ECO:0000256" key="3">
    <source>
        <dbReference type="SAM" id="SignalP"/>
    </source>
</evidence>
<evidence type="ECO:0008006" key="6">
    <source>
        <dbReference type="Google" id="ProtNLM"/>
    </source>
</evidence>
<feature type="coiled-coil region" evidence="1">
    <location>
        <begin position="70"/>
        <end position="97"/>
    </location>
</feature>
<dbReference type="Proteomes" id="UP000663841">
    <property type="component" value="Unassembled WGS sequence"/>
</dbReference>
<proteinExistence type="predicted"/>
<feature type="signal peptide" evidence="3">
    <location>
        <begin position="1"/>
        <end position="18"/>
    </location>
</feature>
<evidence type="ECO:0000313" key="4">
    <source>
        <dbReference type="EMBL" id="CAE6459953.1"/>
    </source>
</evidence>